<feature type="transmembrane region" description="Helical" evidence="1">
    <location>
        <begin position="139"/>
        <end position="162"/>
    </location>
</feature>
<name>A0A6J8CA27_MYTCO</name>
<dbReference type="AlphaFoldDB" id="A0A6J8CA27"/>
<gene>
    <name evidence="2" type="ORF">MCOR_26917</name>
</gene>
<keyword evidence="1" id="KW-0472">Membrane</keyword>
<protein>
    <submittedName>
        <fullName evidence="2">Uncharacterized protein</fullName>
    </submittedName>
</protein>
<keyword evidence="1" id="KW-1133">Transmembrane helix</keyword>
<keyword evidence="1" id="KW-0812">Transmembrane</keyword>
<evidence type="ECO:0000256" key="1">
    <source>
        <dbReference type="SAM" id="Phobius"/>
    </source>
</evidence>
<dbReference type="OrthoDB" id="10063988at2759"/>
<evidence type="ECO:0000313" key="2">
    <source>
        <dbReference type="EMBL" id="CAC5391944.1"/>
    </source>
</evidence>
<organism evidence="2 3">
    <name type="scientific">Mytilus coruscus</name>
    <name type="common">Sea mussel</name>
    <dbReference type="NCBI Taxonomy" id="42192"/>
    <lineage>
        <taxon>Eukaryota</taxon>
        <taxon>Metazoa</taxon>
        <taxon>Spiralia</taxon>
        <taxon>Lophotrochozoa</taxon>
        <taxon>Mollusca</taxon>
        <taxon>Bivalvia</taxon>
        <taxon>Autobranchia</taxon>
        <taxon>Pteriomorphia</taxon>
        <taxon>Mytilida</taxon>
        <taxon>Mytiloidea</taxon>
        <taxon>Mytilidae</taxon>
        <taxon>Mytilinae</taxon>
        <taxon>Mytilus</taxon>
    </lineage>
</organism>
<keyword evidence="3" id="KW-1185">Reference proteome</keyword>
<sequence>MKRLDAFGATKQEINSSARGFRIIEITTISPIGMMKSDLKIYGGTGREWYVIVKWIPTEDQIGSHIFCYTAIDNNGQSSDQTCVTLIVIGSITTTEKENPTTTATTSIKKQTTIFCEPTTTSTDPTTAEPNPPVLTTNWIIVIVVCGIIMLIFTCSCLYILLARRSRRNRRKQNDHPIYDTRSLNTVTNNYEIHSYRNTSMDETGIIPTAELKSWKSSDNQ</sequence>
<reference evidence="2 3" key="1">
    <citation type="submission" date="2020-06" db="EMBL/GenBank/DDBJ databases">
        <authorList>
            <person name="Li R."/>
            <person name="Bekaert M."/>
        </authorList>
    </citation>
    <scope>NUCLEOTIDE SEQUENCE [LARGE SCALE GENOMIC DNA]</scope>
    <source>
        <strain evidence="3">wild</strain>
    </source>
</reference>
<dbReference type="EMBL" id="CACVKT020004875">
    <property type="protein sequence ID" value="CAC5391944.1"/>
    <property type="molecule type" value="Genomic_DNA"/>
</dbReference>
<accession>A0A6J8CA27</accession>
<proteinExistence type="predicted"/>
<dbReference type="Proteomes" id="UP000507470">
    <property type="component" value="Unassembled WGS sequence"/>
</dbReference>
<evidence type="ECO:0000313" key="3">
    <source>
        <dbReference type="Proteomes" id="UP000507470"/>
    </source>
</evidence>